<proteinExistence type="predicted"/>
<evidence type="ECO:0000313" key="1">
    <source>
        <dbReference type="Proteomes" id="UP000887565"/>
    </source>
</evidence>
<evidence type="ECO:0000313" key="2">
    <source>
        <dbReference type="WBParaSite" id="nRc.2.0.1.t19735-RA"/>
    </source>
</evidence>
<protein>
    <submittedName>
        <fullName evidence="2">Uncharacterized protein</fullName>
    </submittedName>
</protein>
<keyword evidence="1" id="KW-1185">Reference proteome</keyword>
<organism evidence="1 2">
    <name type="scientific">Romanomermis culicivorax</name>
    <name type="common">Nematode worm</name>
    <dbReference type="NCBI Taxonomy" id="13658"/>
    <lineage>
        <taxon>Eukaryota</taxon>
        <taxon>Metazoa</taxon>
        <taxon>Ecdysozoa</taxon>
        <taxon>Nematoda</taxon>
        <taxon>Enoplea</taxon>
        <taxon>Dorylaimia</taxon>
        <taxon>Mermithida</taxon>
        <taxon>Mermithoidea</taxon>
        <taxon>Mermithidae</taxon>
        <taxon>Romanomermis</taxon>
    </lineage>
</organism>
<dbReference type="WBParaSite" id="nRc.2.0.1.t19735-RA">
    <property type="protein sequence ID" value="nRc.2.0.1.t19735-RA"/>
    <property type="gene ID" value="nRc.2.0.1.g19735"/>
</dbReference>
<sequence length="101" mass="11720">MGTAPPSTRLLGQIVRREIVRKRRLVSRDGLIIRLFPDEDEDLKTSIQLSKAGWRGSCRQLEVWEGVVDNRLNDLKFWDYVSHQSSQLQKQGFTAPSRLLR</sequence>
<name>A0A915J031_ROMCU</name>
<accession>A0A915J031</accession>
<dbReference type="AlphaFoldDB" id="A0A915J031"/>
<reference evidence="2" key="1">
    <citation type="submission" date="2022-11" db="UniProtKB">
        <authorList>
            <consortium name="WormBaseParasite"/>
        </authorList>
    </citation>
    <scope>IDENTIFICATION</scope>
</reference>
<dbReference type="Proteomes" id="UP000887565">
    <property type="component" value="Unplaced"/>
</dbReference>